<evidence type="ECO:0000256" key="5">
    <source>
        <dbReference type="ARBA" id="ARBA00022857"/>
    </source>
</evidence>
<comment type="similarity">
    <text evidence="2">Belongs to the FAD-binding monooxygenase family.</text>
</comment>
<sequence length="547" mass="61253">MTESTLDTKPAEGAAPARTLDALIIGAGVAGLYMLHQLRQQGLKVRAYDAASGVGGTWYWNRYPGARFDSESYIYQYLFSEELYKGWSWSEKFPGQPEIERWLNYVADRLDLKKDIQFGTTITGARFDEATDRWTVRTDTGETIDTQFLVTCGGMLSAPLTEVFPGQDSFKGRVIHTGRWPKEPVDLAGKRVGVVGIGATGIQVIQTIAPEVGHLTVFVRTPQYVVSMKNPAYGPREAEAYKARFAELQRTLPNTFTGFEYDFTHTWADLTPAQRREVLEACWQDGSLKLWLASFAEMFFDAAVNAEVSEFVREKMRARLKDPKLIDLLIPKDYGFGTHRVPLEMNYLEAYLRPNVEVVNVRDNPIERVVPEVVQLADGTVHPLDILILATGFDAGTGALTRIDIRGRGGRSLKEDWSRDIRTTMGLQVHGYPNLFTTATPLAPSAALCNMTTCLQQQTEWISDCIRHMRAKGLTVCEPSKEMEDRWVAHHDETASANLISKTVSWYLGSNVQGKPRRVLSYTGGVGTYRQKCAEVAASGYQGFEMR</sequence>
<evidence type="ECO:0000256" key="2">
    <source>
        <dbReference type="ARBA" id="ARBA00010139"/>
    </source>
</evidence>
<dbReference type="PANTHER" id="PTHR43098:SF3">
    <property type="entry name" value="L-ORNITHINE N(5)-MONOOXYGENASE-RELATED"/>
    <property type="match status" value="1"/>
</dbReference>
<evidence type="ECO:0000256" key="3">
    <source>
        <dbReference type="ARBA" id="ARBA00022630"/>
    </source>
</evidence>
<dbReference type="InterPro" id="IPR050775">
    <property type="entry name" value="FAD-binding_Monooxygenases"/>
</dbReference>
<dbReference type="Gene3D" id="3.50.50.60">
    <property type="entry name" value="FAD/NAD(P)-binding domain"/>
    <property type="match status" value="2"/>
</dbReference>
<accession>A0ABT9DXL9</accession>
<dbReference type="SUPFAM" id="SSF51905">
    <property type="entry name" value="FAD/NAD(P)-binding domain"/>
    <property type="match status" value="2"/>
</dbReference>
<keyword evidence="4" id="KW-0274">FAD</keyword>
<comment type="caution">
    <text evidence="8">The sequence shown here is derived from an EMBL/GenBank/DDBJ whole genome shotgun (WGS) entry which is preliminary data.</text>
</comment>
<keyword evidence="5" id="KW-0521">NADP</keyword>
<keyword evidence="3" id="KW-0285">Flavoprotein</keyword>
<reference evidence="8 9" key="1">
    <citation type="submission" date="2023-08" db="EMBL/GenBank/DDBJ databases">
        <title>The draft genome sequence of Paracraurococcus sp. LOR1-02.</title>
        <authorList>
            <person name="Kingkaew E."/>
            <person name="Tanasupawat S."/>
        </authorList>
    </citation>
    <scope>NUCLEOTIDE SEQUENCE [LARGE SCALE GENOMIC DNA]</scope>
    <source>
        <strain evidence="8 9">LOR1-02</strain>
    </source>
</reference>
<dbReference type="EMBL" id="JAUTWS010000007">
    <property type="protein sequence ID" value="MDO9708647.1"/>
    <property type="molecule type" value="Genomic_DNA"/>
</dbReference>
<dbReference type="InterPro" id="IPR020946">
    <property type="entry name" value="Flavin_mOase-like"/>
</dbReference>
<dbReference type="RefSeq" id="WP_305103512.1">
    <property type="nucleotide sequence ID" value="NZ_JAUTWS010000007.1"/>
</dbReference>
<protein>
    <submittedName>
        <fullName evidence="8">NAD(P)/FAD-dependent oxidoreductase</fullName>
        <ecNumber evidence="8">1.14.13.-</ecNumber>
    </submittedName>
</protein>
<evidence type="ECO:0000256" key="7">
    <source>
        <dbReference type="ARBA" id="ARBA00023033"/>
    </source>
</evidence>
<evidence type="ECO:0000256" key="6">
    <source>
        <dbReference type="ARBA" id="ARBA00023002"/>
    </source>
</evidence>
<proteinExistence type="inferred from homology"/>
<keyword evidence="9" id="KW-1185">Reference proteome</keyword>
<evidence type="ECO:0000313" key="8">
    <source>
        <dbReference type="EMBL" id="MDO9708647.1"/>
    </source>
</evidence>
<evidence type="ECO:0000256" key="1">
    <source>
        <dbReference type="ARBA" id="ARBA00001974"/>
    </source>
</evidence>
<keyword evidence="6 8" id="KW-0560">Oxidoreductase</keyword>
<gene>
    <name evidence="8" type="ORF">Q7A36_09860</name>
</gene>
<name>A0ABT9DXL9_9PROT</name>
<comment type="cofactor">
    <cofactor evidence="1">
        <name>FAD</name>
        <dbReference type="ChEBI" id="CHEBI:57692"/>
    </cofactor>
</comment>
<dbReference type="Proteomes" id="UP001243009">
    <property type="component" value="Unassembled WGS sequence"/>
</dbReference>
<keyword evidence="7" id="KW-0503">Monooxygenase</keyword>
<dbReference type="GO" id="GO:0016491">
    <property type="term" value="F:oxidoreductase activity"/>
    <property type="evidence" value="ECO:0007669"/>
    <property type="project" value="UniProtKB-KW"/>
</dbReference>
<evidence type="ECO:0000313" key="9">
    <source>
        <dbReference type="Proteomes" id="UP001243009"/>
    </source>
</evidence>
<evidence type="ECO:0000256" key="4">
    <source>
        <dbReference type="ARBA" id="ARBA00022827"/>
    </source>
</evidence>
<dbReference type="Pfam" id="PF00743">
    <property type="entry name" value="FMO-like"/>
    <property type="match status" value="1"/>
</dbReference>
<dbReference type="InterPro" id="IPR036188">
    <property type="entry name" value="FAD/NAD-bd_sf"/>
</dbReference>
<dbReference type="PANTHER" id="PTHR43098">
    <property type="entry name" value="L-ORNITHINE N(5)-MONOOXYGENASE-RELATED"/>
    <property type="match status" value="1"/>
</dbReference>
<dbReference type="EC" id="1.14.13.-" evidence="8"/>
<organism evidence="8 9">
    <name type="scientific">Paracraurococcus lichenis</name>
    <dbReference type="NCBI Taxonomy" id="3064888"/>
    <lineage>
        <taxon>Bacteria</taxon>
        <taxon>Pseudomonadati</taxon>
        <taxon>Pseudomonadota</taxon>
        <taxon>Alphaproteobacteria</taxon>
        <taxon>Acetobacterales</taxon>
        <taxon>Roseomonadaceae</taxon>
        <taxon>Paracraurococcus</taxon>
    </lineage>
</organism>